<accession>A0A1J4KJD0</accession>
<dbReference type="PANTHER" id="PTHR23113">
    <property type="entry name" value="GUANINE NUCLEOTIDE EXCHANGE FACTOR"/>
    <property type="match status" value="1"/>
</dbReference>
<evidence type="ECO:0000259" key="4">
    <source>
        <dbReference type="PROSITE" id="PS50009"/>
    </source>
</evidence>
<feature type="region of interest" description="Disordered" evidence="3">
    <location>
        <begin position="296"/>
        <end position="324"/>
    </location>
</feature>
<evidence type="ECO:0000256" key="3">
    <source>
        <dbReference type="SAM" id="MobiDB-lite"/>
    </source>
</evidence>
<dbReference type="InterPro" id="IPR008937">
    <property type="entry name" value="Ras-like_GEF"/>
</dbReference>
<comment type="caution">
    <text evidence="5">The sequence shown here is derived from an EMBL/GenBank/DDBJ whole genome shotgun (WGS) entry which is preliminary data.</text>
</comment>
<feature type="compositionally biased region" description="Basic and acidic residues" evidence="3">
    <location>
        <begin position="314"/>
        <end position="324"/>
    </location>
</feature>
<dbReference type="PROSITE" id="PS50009">
    <property type="entry name" value="RASGEF_CAT"/>
    <property type="match status" value="1"/>
</dbReference>
<keyword evidence="1 2" id="KW-0344">Guanine-nucleotide releasing factor</keyword>
<dbReference type="InterPro" id="IPR036964">
    <property type="entry name" value="RASGEF_cat_dom_sf"/>
</dbReference>
<evidence type="ECO:0000313" key="6">
    <source>
        <dbReference type="Proteomes" id="UP000179807"/>
    </source>
</evidence>
<sequence length="663" mass="76542">MSEKPARSYNPSTKRLTFQQQNRSYRAFSSSSVLCASSNSNDQITSLSKPPLPISHEFDLLCMQHRGDVNVDRSDWLQRVLEKHPDIKELRECVNPVARAAAFARLYLPSNRLIPHELLLALISQHLRTLGLSESQASLHSEWGSDFNIPPHKLYSQLALLVQRGVHRAERFWELAIPSVHSFDSIKLTQPALDEEISRTIGAAPNVVEDKMPLTEETPEDPRFVRFEGNFTKFSEAEPVEASLNQIIYFITSGDQQVANFTEITSAICLTISSYASSKIFFTKLRDRYLQIRAQEQSKSLNSPHMSQQIENTDESKNKNEEGNESRQALLRCVKVFKEWIRGAINDIEPQILDSAMKFVEKEMMPVVPQLCQKMFEGRTDGNIQRMKQLESKAPPISIEKCKGLWTGDFSLFDLPPIEFARQLTVWSSTRYYAIKRCELLDCAWDKPRLKYRAPNVIALTLHYNRLSQWAEYQILSEKNLKKRIARMEELVEIAHLLFEMQNYYDAMAVLSCFDSPDIYRLKMHLSMMQQQSQDHLNNMLEQCEADGNFSKLRKLYEDALLHSKPVLPYIGVLLSDLFKYYDATPSFINGLINVRKCKGVYKMISKIEVFMRDKFCFLPIDQVQSKIDQFEDFDAETLNEMSFDIEKEGATQISDLKDVRDE</sequence>
<evidence type="ECO:0000256" key="1">
    <source>
        <dbReference type="ARBA" id="ARBA00022658"/>
    </source>
</evidence>
<dbReference type="Gene3D" id="1.20.870.10">
    <property type="entry name" value="Son of sevenless (SoS) protein Chain: S domain 1"/>
    <property type="match status" value="1"/>
</dbReference>
<dbReference type="EMBL" id="MLAK01000595">
    <property type="protein sequence ID" value="OHT11048.1"/>
    <property type="molecule type" value="Genomic_DNA"/>
</dbReference>
<evidence type="ECO:0000313" key="5">
    <source>
        <dbReference type="EMBL" id="OHT11048.1"/>
    </source>
</evidence>
<dbReference type="InterPro" id="IPR001895">
    <property type="entry name" value="RASGEF_cat_dom"/>
</dbReference>
<organism evidence="5 6">
    <name type="scientific">Tritrichomonas foetus</name>
    <dbReference type="NCBI Taxonomy" id="1144522"/>
    <lineage>
        <taxon>Eukaryota</taxon>
        <taxon>Metamonada</taxon>
        <taxon>Parabasalia</taxon>
        <taxon>Tritrichomonadida</taxon>
        <taxon>Tritrichomonadidae</taxon>
        <taxon>Tritrichomonas</taxon>
    </lineage>
</organism>
<gene>
    <name evidence="5" type="ORF">TRFO_19453</name>
</gene>
<dbReference type="GeneID" id="94835506"/>
<dbReference type="GO" id="GO:0005085">
    <property type="term" value="F:guanyl-nucleotide exchange factor activity"/>
    <property type="evidence" value="ECO:0007669"/>
    <property type="project" value="UniProtKB-KW"/>
</dbReference>
<evidence type="ECO:0000256" key="2">
    <source>
        <dbReference type="PROSITE-ProRule" id="PRU00168"/>
    </source>
</evidence>
<dbReference type="Gene3D" id="1.10.840.10">
    <property type="entry name" value="Ras guanine-nucleotide exchange factors catalytic domain"/>
    <property type="match status" value="1"/>
</dbReference>
<dbReference type="PANTHER" id="PTHR23113:SF365">
    <property type="entry name" value="RAS-GEF DOMAIN-CONTAINING PROTEIN"/>
    <property type="match status" value="1"/>
</dbReference>
<dbReference type="GO" id="GO:0007264">
    <property type="term" value="P:small GTPase-mediated signal transduction"/>
    <property type="evidence" value="ECO:0007669"/>
    <property type="project" value="InterPro"/>
</dbReference>
<feature type="compositionally biased region" description="Polar residues" evidence="3">
    <location>
        <begin position="296"/>
        <end position="311"/>
    </location>
</feature>
<proteinExistence type="predicted"/>
<protein>
    <submittedName>
        <fullName evidence="5">RasGEF domain containing protein</fullName>
    </submittedName>
</protein>
<name>A0A1J4KJD0_9EUKA</name>
<keyword evidence="6" id="KW-1185">Reference proteome</keyword>
<dbReference type="RefSeq" id="XP_068364184.1">
    <property type="nucleotide sequence ID" value="XM_068500802.1"/>
</dbReference>
<dbReference type="OrthoDB" id="10254377at2759"/>
<dbReference type="SUPFAM" id="SSF48366">
    <property type="entry name" value="Ras GEF"/>
    <property type="match status" value="1"/>
</dbReference>
<dbReference type="AlphaFoldDB" id="A0A1J4KJD0"/>
<dbReference type="SMART" id="SM00147">
    <property type="entry name" value="RasGEF"/>
    <property type="match status" value="1"/>
</dbReference>
<dbReference type="Proteomes" id="UP000179807">
    <property type="component" value="Unassembled WGS sequence"/>
</dbReference>
<feature type="domain" description="Ras-GEF" evidence="4">
    <location>
        <begin position="416"/>
        <end position="649"/>
    </location>
</feature>
<reference evidence="5" key="1">
    <citation type="submission" date="2016-10" db="EMBL/GenBank/DDBJ databases">
        <authorList>
            <person name="Benchimol M."/>
            <person name="Almeida L.G."/>
            <person name="Vasconcelos A.T."/>
            <person name="Perreira-Neves A."/>
            <person name="Rosa I.A."/>
            <person name="Tasca T."/>
            <person name="Bogo M.R."/>
            <person name="de Souza W."/>
        </authorList>
    </citation>
    <scope>NUCLEOTIDE SEQUENCE [LARGE SCALE GENOMIC DNA]</scope>
    <source>
        <strain evidence="5">K</strain>
    </source>
</reference>
<dbReference type="Pfam" id="PF00617">
    <property type="entry name" value="RasGEF"/>
    <property type="match status" value="1"/>
</dbReference>
<dbReference type="InterPro" id="IPR023578">
    <property type="entry name" value="Ras_GEF_dom_sf"/>
</dbReference>
<dbReference type="VEuPathDB" id="TrichDB:TRFO_19453"/>